<reference evidence="2" key="1">
    <citation type="submission" date="2020-04" db="EMBL/GenBank/DDBJ databases">
        <authorList>
            <person name="Chiriac C."/>
            <person name="Salcher M."/>
            <person name="Ghai R."/>
            <person name="Kavagutti S V."/>
        </authorList>
    </citation>
    <scope>NUCLEOTIDE SEQUENCE</scope>
</reference>
<dbReference type="Pfam" id="PF21379">
    <property type="entry name" value="Gp6-like_1st"/>
    <property type="match status" value="1"/>
</dbReference>
<name>A0A6J5M210_9CAUD</name>
<organism evidence="2">
    <name type="scientific">uncultured Caudovirales phage</name>
    <dbReference type="NCBI Taxonomy" id="2100421"/>
    <lineage>
        <taxon>Viruses</taxon>
        <taxon>Duplodnaviria</taxon>
        <taxon>Heunggongvirae</taxon>
        <taxon>Uroviricota</taxon>
        <taxon>Caudoviricetes</taxon>
        <taxon>Peduoviridae</taxon>
        <taxon>Maltschvirus</taxon>
        <taxon>Maltschvirus maltsch</taxon>
    </lineage>
</organism>
<dbReference type="Gene3D" id="3.30.300.200">
    <property type="match status" value="1"/>
</dbReference>
<proteinExistence type="predicted"/>
<sequence>MAANSSINLVNLDFDTLKNSLKSYLKAQAQFSDYDFDGSNMSVLLDILAYNTHMNAFYLNMVASEMFLDSAQLRNSVISKAKELNYTPRSAKSSQSEITVTFPQSGLQVFQIPVATKFTGRTGNGSFTYVTNQATTIYPSNNQFTSNVVVYEGFYTSDAFVVDDSVEAQRFILTNDNIDTDSLQVQVSENGGQTNTIFIKAENLYGLNSNSAVYFLQATEDTKYELVFGDGVLGRKPLNDATVIAAYRVTRGSDADGANEFTLDDNLGPVNGLGGFVNSTITVVAASFGGANAEGIESIRYNAPRHFQTQNRAVTASDFKDLVLNNYTEVKAVNVFGGETVTNGVEYGKVFVTPVTFSGAPLASFEKQDIENFLRARCTLGITPQVIDPDYLYVLVQTRVKFRQNDTSNTPADIKNIVSNAIQVYDENELTEFDIEFKLSRLDEAINDADVSISSNETSVVMRKDVNPELNTPVYIDVNYRNSIVPGSLSSTTFTSAGKTYQYTDFNQLNNTLAVRQLAGGKIQVTNSSNAIYLKDVSLPGYESYTVAGTIDYTNGVLALNQIEINSFVDSSSIRFFAAPQTQDIRATGNDLIQIDLQNLDITVVAV</sequence>
<evidence type="ECO:0000313" key="2">
    <source>
        <dbReference type="EMBL" id="CAB4140748.1"/>
    </source>
</evidence>
<dbReference type="InterPro" id="IPR049026">
    <property type="entry name" value="Gp6-like_N"/>
</dbReference>
<accession>A0A6J5M210</accession>
<dbReference type="EMBL" id="LR796380">
    <property type="protein sequence ID" value="CAB4140748.1"/>
    <property type="molecule type" value="Genomic_DNA"/>
</dbReference>
<protein>
    <submittedName>
        <fullName evidence="2">Baseplate wedge subunit</fullName>
    </submittedName>
</protein>
<feature type="domain" description="Baseplate wedge protein gp6-like N-terminal helical" evidence="1">
    <location>
        <begin position="14"/>
        <end position="86"/>
    </location>
</feature>
<gene>
    <name evidence="2" type="ORF">UFOVP395_83</name>
</gene>
<evidence type="ECO:0000259" key="1">
    <source>
        <dbReference type="Pfam" id="PF21379"/>
    </source>
</evidence>